<comment type="caution">
    <text evidence="2">The sequence shown here is derived from an EMBL/GenBank/DDBJ whole genome shotgun (WGS) entry which is preliminary data.</text>
</comment>
<proteinExistence type="predicted"/>
<evidence type="ECO:0000313" key="2">
    <source>
        <dbReference type="EMBL" id="PIC12772.1"/>
    </source>
</evidence>
<keyword evidence="3" id="KW-1185">Reference proteome</keyword>
<sequence length="70" mass="7718">MAPEIRQMSENACFSHDSASIQKDHTVEEIKRLETKGAVAAYDHAGKERKTRAPPEVFAACHDGLYSAQS</sequence>
<accession>A0A2G5SCZ0</accession>
<feature type="region of interest" description="Disordered" evidence="1">
    <location>
        <begin position="1"/>
        <end position="20"/>
    </location>
</feature>
<organism evidence="2 3">
    <name type="scientific">Caenorhabditis nigoni</name>
    <dbReference type="NCBI Taxonomy" id="1611254"/>
    <lineage>
        <taxon>Eukaryota</taxon>
        <taxon>Metazoa</taxon>
        <taxon>Ecdysozoa</taxon>
        <taxon>Nematoda</taxon>
        <taxon>Chromadorea</taxon>
        <taxon>Rhabditida</taxon>
        <taxon>Rhabditina</taxon>
        <taxon>Rhabditomorpha</taxon>
        <taxon>Rhabditoidea</taxon>
        <taxon>Rhabditidae</taxon>
        <taxon>Peloderinae</taxon>
        <taxon>Caenorhabditis</taxon>
    </lineage>
</organism>
<name>A0A2G5SCZ0_9PELO</name>
<evidence type="ECO:0000256" key="1">
    <source>
        <dbReference type="SAM" id="MobiDB-lite"/>
    </source>
</evidence>
<feature type="compositionally biased region" description="Polar residues" evidence="1">
    <location>
        <begin position="8"/>
        <end position="20"/>
    </location>
</feature>
<reference evidence="3" key="1">
    <citation type="submission" date="2017-10" db="EMBL/GenBank/DDBJ databases">
        <title>Rapid genome shrinkage in a self-fertile nematode reveals novel sperm competition proteins.</title>
        <authorList>
            <person name="Yin D."/>
            <person name="Schwarz E.M."/>
            <person name="Thomas C.G."/>
            <person name="Felde R.L."/>
            <person name="Korf I.F."/>
            <person name="Cutter A.D."/>
            <person name="Schartner C.M."/>
            <person name="Ralston E.J."/>
            <person name="Meyer B.J."/>
            <person name="Haag E.S."/>
        </authorList>
    </citation>
    <scope>NUCLEOTIDE SEQUENCE [LARGE SCALE GENOMIC DNA]</scope>
    <source>
        <strain evidence="3">JU1422</strain>
    </source>
</reference>
<dbReference type="EMBL" id="PDUG01000018">
    <property type="protein sequence ID" value="PIC12772.1"/>
    <property type="molecule type" value="Genomic_DNA"/>
</dbReference>
<evidence type="ECO:0000313" key="3">
    <source>
        <dbReference type="Proteomes" id="UP000230233"/>
    </source>
</evidence>
<dbReference type="AlphaFoldDB" id="A0A2G5SCZ0"/>
<dbReference type="Proteomes" id="UP000230233">
    <property type="component" value="Unassembled WGS sequence"/>
</dbReference>
<gene>
    <name evidence="2" type="ORF">B9Z55_028151</name>
</gene>
<protein>
    <submittedName>
        <fullName evidence="2">Uncharacterized protein</fullName>
    </submittedName>
</protein>